<dbReference type="Pfam" id="PF00535">
    <property type="entry name" value="Glycos_transf_2"/>
    <property type="match status" value="1"/>
</dbReference>
<reference evidence="3 4" key="1">
    <citation type="journal article" date="2016" name="Nat. Commun.">
        <title>Thousands of microbial genomes shed light on interconnected biogeochemical processes in an aquifer system.</title>
        <authorList>
            <person name="Anantharaman K."/>
            <person name="Brown C.T."/>
            <person name="Hug L.A."/>
            <person name="Sharon I."/>
            <person name="Castelle C.J."/>
            <person name="Probst A.J."/>
            <person name="Thomas B.C."/>
            <person name="Singh A."/>
            <person name="Wilkins M.J."/>
            <person name="Karaoz U."/>
            <person name="Brodie E.L."/>
            <person name="Williams K.H."/>
            <person name="Hubbard S.S."/>
            <person name="Banfield J.F."/>
        </authorList>
    </citation>
    <scope>NUCLEOTIDE SEQUENCE [LARGE SCALE GENOMIC DNA]</scope>
</reference>
<comment type="caution">
    <text evidence="3">The sequence shown here is derived from an EMBL/GenBank/DDBJ whole genome shotgun (WGS) entry which is preliminary data.</text>
</comment>
<evidence type="ECO:0000313" key="4">
    <source>
        <dbReference type="Proteomes" id="UP000178272"/>
    </source>
</evidence>
<dbReference type="STRING" id="1797517.A3F61_00040"/>
<dbReference type="PANTHER" id="PTHR43630:SF2">
    <property type="entry name" value="GLYCOSYLTRANSFERASE"/>
    <property type="match status" value="1"/>
</dbReference>
<accession>A0A1G1V648</accession>
<dbReference type="Proteomes" id="UP000178272">
    <property type="component" value="Unassembled WGS sequence"/>
</dbReference>
<feature type="domain" description="Glycosyltransferase 2-like" evidence="2">
    <location>
        <begin position="5"/>
        <end position="99"/>
    </location>
</feature>
<feature type="transmembrane region" description="Helical" evidence="1">
    <location>
        <begin position="214"/>
        <end position="241"/>
    </location>
</feature>
<evidence type="ECO:0000256" key="1">
    <source>
        <dbReference type="SAM" id="Phobius"/>
    </source>
</evidence>
<evidence type="ECO:0000259" key="2">
    <source>
        <dbReference type="Pfam" id="PF00535"/>
    </source>
</evidence>
<organism evidence="3 4">
    <name type="scientific">Candidatus Blackburnbacteria bacterium RIFCSPHIGHO2_12_FULL_41_13b</name>
    <dbReference type="NCBI Taxonomy" id="1797517"/>
    <lineage>
        <taxon>Bacteria</taxon>
        <taxon>Candidatus Blackburniibacteriota</taxon>
    </lineage>
</organism>
<dbReference type="AlphaFoldDB" id="A0A1G1V648"/>
<dbReference type="CDD" id="cd02511">
    <property type="entry name" value="Beta4Glucosyltransferase"/>
    <property type="match status" value="1"/>
</dbReference>
<keyword evidence="1" id="KW-1133">Transmembrane helix</keyword>
<dbReference type="InterPro" id="IPR001173">
    <property type="entry name" value="Glyco_trans_2-like"/>
</dbReference>
<dbReference type="Gene3D" id="3.90.550.10">
    <property type="entry name" value="Spore Coat Polysaccharide Biosynthesis Protein SpsA, Chain A"/>
    <property type="match status" value="1"/>
</dbReference>
<name>A0A1G1V648_9BACT</name>
<dbReference type="SUPFAM" id="SSF53448">
    <property type="entry name" value="Nucleotide-diphospho-sugar transferases"/>
    <property type="match status" value="1"/>
</dbReference>
<sequence>MNVISAVVLTKNEERNLPQCLESLKWCGEVILIDDYSQDHTSEVGLTMGIVVYKRHLNNNFASQRNFGLEKAHGEWVLFIDADEIVTPALSDEITLVTRKSDNLITGYLFKRSDLMWGRELRYGESGNIKLLRLAKKTSGKWQRAVHEEWRVEKGEIGELKNPLIHYPHQTISEFIADIDRYSTLHAQELAKEGKSANILKIMMWPKLKFIQNWVLRFGFLDGTAGFVVAFLMSFHSYLAWSKLWLTERRNT</sequence>
<evidence type="ECO:0000313" key="3">
    <source>
        <dbReference type="EMBL" id="OGY10781.1"/>
    </source>
</evidence>
<protein>
    <recommendedName>
        <fullName evidence="2">Glycosyltransferase 2-like domain-containing protein</fullName>
    </recommendedName>
</protein>
<gene>
    <name evidence="3" type="ORF">A3F61_00040</name>
</gene>
<dbReference type="EMBL" id="MHCA01000050">
    <property type="protein sequence ID" value="OGY10781.1"/>
    <property type="molecule type" value="Genomic_DNA"/>
</dbReference>
<dbReference type="PANTHER" id="PTHR43630">
    <property type="entry name" value="POLY-BETA-1,6-N-ACETYL-D-GLUCOSAMINE SYNTHASE"/>
    <property type="match status" value="1"/>
</dbReference>
<proteinExistence type="predicted"/>
<keyword evidence="1" id="KW-0812">Transmembrane</keyword>
<dbReference type="InterPro" id="IPR029044">
    <property type="entry name" value="Nucleotide-diphossugar_trans"/>
</dbReference>
<keyword evidence="1" id="KW-0472">Membrane</keyword>